<dbReference type="STRING" id="395961.Cyan7425_3237"/>
<keyword evidence="1 6" id="KW-0489">Methyltransferase</keyword>
<keyword evidence="6" id="KW-0830">Ubiquinone</keyword>
<dbReference type="PANTHER" id="PTHR43464:SF19">
    <property type="entry name" value="UBIQUINONE BIOSYNTHESIS O-METHYLTRANSFERASE, MITOCHONDRIAL"/>
    <property type="match status" value="1"/>
</dbReference>
<keyword evidence="4" id="KW-0949">S-adenosyl-L-methionine</keyword>
<evidence type="ECO:0000256" key="1">
    <source>
        <dbReference type="ARBA" id="ARBA00022603"/>
    </source>
</evidence>
<dbReference type="EMBL" id="CP001344">
    <property type="protein sequence ID" value="ACL45564.1"/>
    <property type="molecule type" value="Genomic_DNA"/>
</dbReference>
<dbReference type="NCBIfam" id="TIGR01983">
    <property type="entry name" value="UbiG"/>
    <property type="match status" value="1"/>
</dbReference>
<dbReference type="InterPro" id="IPR010233">
    <property type="entry name" value="UbiG_MeTrfase"/>
</dbReference>
<dbReference type="SUPFAM" id="SSF53335">
    <property type="entry name" value="S-adenosyl-L-methionine-dependent methyltransferases"/>
    <property type="match status" value="1"/>
</dbReference>
<proteinExistence type="predicted"/>
<reference evidence="6" key="1">
    <citation type="submission" date="2009-01" db="EMBL/GenBank/DDBJ databases">
        <title>Complete sequence of chromosome Cyanothece sp. PCC 7425.</title>
        <authorList>
            <consortium name="US DOE Joint Genome Institute"/>
            <person name="Lucas S."/>
            <person name="Copeland A."/>
            <person name="Lapidus A."/>
            <person name="Glavina del Rio T."/>
            <person name="Dalin E."/>
            <person name="Tice H."/>
            <person name="Bruce D."/>
            <person name="Goodwin L."/>
            <person name="Pitluck S."/>
            <person name="Sims D."/>
            <person name="Meineke L."/>
            <person name="Brettin T."/>
            <person name="Detter J.C."/>
            <person name="Han C."/>
            <person name="Larimer F."/>
            <person name="Land M."/>
            <person name="Hauser L."/>
            <person name="Kyrpides N."/>
            <person name="Ovchinnikova G."/>
            <person name="Liberton M."/>
            <person name="Stoeckel J."/>
            <person name="Banerjee A."/>
            <person name="Singh A."/>
            <person name="Page L."/>
            <person name="Sato H."/>
            <person name="Zhao L."/>
            <person name="Sherman L."/>
            <person name="Pakrasi H."/>
            <person name="Richardson P."/>
        </authorList>
    </citation>
    <scope>NUCLEOTIDE SEQUENCE</scope>
    <source>
        <strain evidence="6">PCC 7425</strain>
    </source>
</reference>
<name>B8HNX7_CYAP4</name>
<dbReference type="GO" id="GO:0061542">
    <property type="term" value="F:3-demethylubiquinol 3-O-methyltransferase activity"/>
    <property type="evidence" value="ECO:0007669"/>
    <property type="project" value="InterPro"/>
</dbReference>
<dbReference type="Gene3D" id="3.40.50.150">
    <property type="entry name" value="Vaccinia Virus protein VP39"/>
    <property type="match status" value="1"/>
</dbReference>
<dbReference type="GO" id="GO:0032259">
    <property type="term" value="P:methylation"/>
    <property type="evidence" value="ECO:0007669"/>
    <property type="project" value="UniProtKB-KW"/>
</dbReference>
<dbReference type="Pfam" id="PF08241">
    <property type="entry name" value="Methyltransf_11"/>
    <property type="match status" value="1"/>
</dbReference>
<organism evidence="6">
    <name type="scientific">Cyanothece sp. (strain PCC 7425 / ATCC 29141)</name>
    <dbReference type="NCBI Taxonomy" id="395961"/>
    <lineage>
        <taxon>Bacteria</taxon>
        <taxon>Bacillati</taxon>
        <taxon>Cyanobacteriota</taxon>
        <taxon>Cyanophyceae</taxon>
        <taxon>Gomontiellales</taxon>
        <taxon>Cyanothecaceae</taxon>
        <taxon>Cyanothece</taxon>
    </lineage>
</organism>
<dbReference type="OrthoDB" id="421066at2"/>
<dbReference type="eggNOG" id="COG2227">
    <property type="taxonomic scope" value="Bacteria"/>
</dbReference>
<dbReference type="CDD" id="cd02440">
    <property type="entry name" value="AdoMet_MTases"/>
    <property type="match status" value="1"/>
</dbReference>
<accession>B8HNX7</accession>
<dbReference type="KEGG" id="cyn:Cyan7425_3237"/>
<dbReference type="InterPro" id="IPR029063">
    <property type="entry name" value="SAM-dependent_MTases_sf"/>
</dbReference>
<keyword evidence="3" id="KW-0831">Ubiquinone biosynthesis</keyword>
<dbReference type="PANTHER" id="PTHR43464">
    <property type="entry name" value="METHYLTRANSFERASE"/>
    <property type="match status" value="1"/>
</dbReference>
<evidence type="ECO:0000259" key="5">
    <source>
        <dbReference type="Pfam" id="PF08241"/>
    </source>
</evidence>
<dbReference type="HOGENOM" id="CLU_042432_4_1_3"/>
<sequence length="258" mass="29828">MIKNDLKYYDLRASTWWEEGQVLHLSNHFNQTRFTYASNHLANWQNCRVLDVGCGGGLACEFMARLGARVSGMDRSKNSIQIAQEHAKQSELQINYQQGNAEDLPYQQNSFDCVVCFDVLEHVYNRNRVISEIYRVLKPGGIFFFDTINRTFQSKLVMIWLLENILRQLPQGLHDWHNFIQPHELEKILRDLGFIQIELKGFDVTNGGSLKILFQILTQGLKEYHKDGAFPIKLNDDLSVCYIGKAVKRRKDLVGSQS</sequence>
<evidence type="ECO:0000313" key="6">
    <source>
        <dbReference type="EMBL" id="ACL45564.1"/>
    </source>
</evidence>
<evidence type="ECO:0000256" key="2">
    <source>
        <dbReference type="ARBA" id="ARBA00022679"/>
    </source>
</evidence>
<evidence type="ECO:0000256" key="3">
    <source>
        <dbReference type="ARBA" id="ARBA00022688"/>
    </source>
</evidence>
<evidence type="ECO:0000256" key="4">
    <source>
        <dbReference type="ARBA" id="ARBA00022691"/>
    </source>
</evidence>
<dbReference type="InterPro" id="IPR013216">
    <property type="entry name" value="Methyltransf_11"/>
</dbReference>
<dbReference type="AlphaFoldDB" id="B8HNX7"/>
<gene>
    <name evidence="6" type="ordered locus">Cyan7425_3237</name>
</gene>
<feature type="domain" description="Methyltransferase type 11" evidence="5">
    <location>
        <begin position="50"/>
        <end position="145"/>
    </location>
</feature>
<dbReference type="GO" id="GO:0010420">
    <property type="term" value="F:polyprenyldihydroxybenzoate methyltransferase activity"/>
    <property type="evidence" value="ECO:0007669"/>
    <property type="project" value="InterPro"/>
</dbReference>
<protein>
    <submittedName>
        <fullName evidence="6">Ubiquinone biosynthesis O-methyltransferase</fullName>
    </submittedName>
</protein>
<keyword evidence="2 6" id="KW-0808">Transferase</keyword>